<dbReference type="Proteomes" id="UP000800235">
    <property type="component" value="Unassembled WGS sequence"/>
</dbReference>
<dbReference type="EMBL" id="MU007021">
    <property type="protein sequence ID" value="KAF2433434.1"/>
    <property type="molecule type" value="Genomic_DNA"/>
</dbReference>
<keyword evidence="4" id="KW-1185">Reference proteome</keyword>
<dbReference type="Gene3D" id="3.40.50.720">
    <property type="entry name" value="NAD(P)-binding Rossmann-like Domain"/>
    <property type="match status" value="1"/>
</dbReference>
<sequence>MAPIRIALIGLSSAAKTSWAAEGHLPYLQSARGKSSYEIVALLNSTFRAPSSVKTYGDPAELAADPDIDLVVCNTRVDTHYSTTAPSFKAGKAVYIEWPLAENLQRSTELLGNQPSEKGIISLQIRVSTVVLKLKELRASDRIGRVLSSDVSAFSSILPRDALPEGLSYFTDRTIGGNPIMIGYAHMIDYVHEVLGELTPKVKILGKDDSILTSGVPDLLAIHGQLAKGKSNVGDKATLTVTWRSGQPFKGSPGLVWTINGEKGEIRITSPSGPYLQLTLDEPIKIELHDFESDEVQEIEWDCKDWQKELPTPARLSGKGEVEKEKEWPQLGDALTRMQELDMRFAQYDAQKL</sequence>
<dbReference type="InterPro" id="IPR055080">
    <property type="entry name" value="Gal80p-like_C"/>
</dbReference>
<dbReference type="SUPFAM" id="SSF51735">
    <property type="entry name" value="NAD(P)-binding Rossmann-fold domains"/>
    <property type="match status" value="1"/>
</dbReference>
<dbReference type="AlphaFoldDB" id="A0A9P4NW67"/>
<dbReference type="PANTHER" id="PTHR43708">
    <property type="entry name" value="CONSERVED EXPRESSED OXIDOREDUCTASE (EUROFUNG)"/>
    <property type="match status" value="1"/>
</dbReference>
<dbReference type="Gene3D" id="3.30.360.10">
    <property type="entry name" value="Dihydrodipicolinate Reductase, domain 2"/>
    <property type="match status" value="1"/>
</dbReference>
<evidence type="ECO:0000259" key="2">
    <source>
        <dbReference type="Pfam" id="PF22685"/>
    </source>
</evidence>
<dbReference type="Pfam" id="PF22685">
    <property type="entry name" value="Gal80p_C-like"/>
    <property type="match status" value="1"/>
</dbReference>
<evidence type="ECO:0000313" key="4">
    <source>
        <dbReference type="Proteomes" id="UP000800235"/>
    </source>
</evidence>
<dbReference type="OrthoDB" id="446809at2759"/>
<accession>A0A9P4NW67</accession>
<evidence type="ECO:0000259" key="1">
    <source>
        <dbReference type="Pfam" id="PF01408"/>
    </source>
</evidence>
<dbReference type="InterPro" id="IPR036291">
    <property type="entry name" value="NAD(P)-bd_dom_sf"/>
</dbReference>
<dbReference type="InterPro" id="IPR051317">
    <property type="entry name" value="Gfo/Idh/MocA_oxidoreduct"/>
</dbReference>
<reference evidence="3" key="1">
    <citation type="journal article" date="2020" name="Stud. Mycol.">
        <title>101 Dothideomycetes genomes: a test case for predicting lifestyles and emergence of pathogens.</title>
        <authorList>
            <person name="Haridas S."/>
            <person name="Albert R."/>
            <person name="Binder M."/>
            <person name="Bloem J."/>
            <person name="Labutti K."/>
            <person name="Salamov A."/>
            <person name="Andreopoulos B."/>
            <person name="Baker S."/>
            <person name="Barry K."/>
            <person name="Bills G."/>
            <person name="Bluhm B."/>
            <person name="Cannon C."/>
            <person name="Castanera R."/>
            <person name="Culley D."/>
            <person name="Daum C."/>
            <person name="Ezra D."/>
            <person name="Gonzalez J."/>
            <person name="Henrissat B."/>
            <person name="Kuo A."/>
            <person name="Liang C."/>
            <person name="Lipzen A."/>
            <person name="Lutzoni F."/>
            <person name="Magnuson J."/>
            <person name="Mondo S."/>
            <person name="Nolan M."/>
            <person name="Ohm R."/>
            <person name="Pangilinan J."/>
            <person name="Park H.-J."/>
            <person name="Ramirez L."/>
            <person name="Alfaro M."/>
            <person name="Sun H."/>
            <person name="Tritt A."/>
            <person name="Yoshinaga Y."/>
            <person name="Zwiers L.-H."/>
            <person name="Turgeon B."/>
            <person name="Goodwin S."/>
            <person name="Spatafora J."/>
            <person name="Crous P."/>
            <person name="Grigoriev I."/>
        </authorList>
    </citation>
    <scope>NUCLEOTIDE SEQUENCE</scope>
    <source>
        <strain evidence="3">CBS 130266</strain>
    </source>
</reference>
<evidence type="ECO:0000313" key="3">
    <source>
        <dbReference type="EMBL" id="KAF2433434.1"/>
    </source>
</evidence>
<proteinExistence type="predicted"/>
<organism evidence="3 4">
    <name type="scientific">Tothia fuscella</name>
    <dbReference type="NCBI Taxonomy" id="1048955"/>
    <lineage>
        <taxon>Eukaryota</taxon>
        <taxon>Fungi</taxon>
        <taxon>Dikarya</taxon>
        <taxon>Ascomycota</taxon>
        <taxon>Pezizomycotina</taxon>
        <taxon>Dothideomycetes</taxon>
        <taxon>Pleosporomycetidae</taxon>
        <taxon>Venturiales</taxon>
        <taxon>Cylindrosympodiaceae</taxon>
        <taxon>Tothia</taxon>
    </lineage>
</organism>
<dbReference type="InterPro" id="IPR000683">
    <property type="entry name" value="Gfo/Idh/MocA-like_OxRdtase_N"/>
</dbReference>
<protein>
    <submittedName>
        <fullName evidence="3">NAD(P)-binding protein</fullName>
    </submittedName>
</protein>
<gene>
    <name evidence="3" type="ORF">EJ08DRAFT_686441</name>
</gene>
<dbReference type="PANTHER" id="PTHR43708:SF1">
    <property type="entry name" value="GALACTOSE_LACTOSE METABOLISM REGULATORY PROTEIN GAL80"/>
    <property type="match status" value="1"/>
</dbReference>
<dbReference type="Pfam" id="PF01408">
    <property type="entry name" value="GFO_IDH_MocA"/>
    <property type="match status" value="1"/>
</dbReference>
<comment type="caution">
    <text evidence="3">The sequence shown here is derived from an EMBL/GenBank/DDBJ whole genome shotgun (WGS) entry which is preliminary data.</text>
</comment>
<name>A0A9P4NW67_9PEZI</name>
<feature type="domain" description="Gal80p-like C-terminal" evidence="2">
    <location>
        <begin position="130"/>
        <end position="270"/>
    </location>
</feature>
<dbReference type="GO" id="GO:0000166">
    <property type="term" value="F:nucleotide binding"/>
    <property type="evidence" value="ECO:0007669"/>
    <property type="project" value="InterPro"/>
</dbReference>
<feature type="domain" description="Gfo/Idh/MocA-like oxidoreductase N-terminal" evidence="1">
    <location>
        <begin position="4"/>
        <end position="111"/>
    </location>
</feature>